<dbReference type="EMBL" id="CABWMV010000024">
    <property type="protein sequence ID" value="VXC99658.1"/>
    <property type="molecule type" value="Genomic_DNA"/>
</dbReference>
<organism evidence="1 2">
    <name type="scientific">Sphingobacterium multivorum</name>
    <dbReference type="NCBI Taxonomy" id="28454"/>
    <lineage>
        <taxon>Bacteria</taxon>
        <taxon>Pseudomonadati</taxon>
        <taxon>Bacteroidota</taxon>
        <taxon>Sphingobacteriia</taxon>
        <taxon>Sphingobacteriales</taxon>
        <taxon>Sphingobacteriaceae</taxon>
        <taxon>Sphingobacterium</taxon>
    </lineage>
</organism>
<dbReference type="AlphaFoldDB" id="A0A654D1P2"/>
<accession>A0A654D1P2</accession>
<gene>
    <name evidence="1" type="ORF">SPHINGO8BC_51484</name>
</gene>
<sequence length="77" mass="8992">MSQSKFQKGQMVRLIINPATSLQVIEVNHRYRDDKTYTCRYTNPDGSILKDSFLEVELEHDPAYELPEPRDQDYGSL</sequence>
<dbReference type="Proteomes" id="UP000432350">
    <property type="component" value="Unassembled WGS sequence"/>
</dbReference>
<proteinExistence type="predicted"/>
<evidence type="ECO:0000313" key="1">
    <source>
        <dbReference type="EMBL" id="VXC99658.1"/>
    </source>
</evidence>
<name>A0A654D1P2_SPHMU</name>
<protein>
    <submittedName>
        <fullName evidence="1">Uncharacterized protein</fullName>
    </submittedName>
</protein>
<evidence type="ECO:0000313" key="2">
    <source>
        <dbReference type="Proteomes" id="UP000432350"/>
    </source>
</evidence>
<reference evidence="1 2" key="1">
    <citation type="submission" date="2019-10" db="EMBL/GenBank/DDBJ databases">
        <authorList>
            <person name="Karimi E."/>
        </authorList>
    </citation>
    <scope>NUCLEOTIDE SEQUENCE [LARGE SCALE GENOMIC DNA]</scope>
    <source>
        <strain evidence="1">Sphingobacterium sp. 8BC</strain>
    </source>
</reference>